<dbReference type="Proteomes" id="UP001054821">
    <property type="component" value="Chromosome 5"/>
</dbReference>
<keyword evidence="2" id="KW-1185">Reference proteome</keyword>
<evidence type="ECO:0000313" key="1">
    <source>
        <dbReference type="EMBL" id="KAI5328611.1"/>
    </source>
</evidence>
<dbReference type="EMBL" id="JAJFAZ020000005">
    <property type="protein sequence ID" value="KAI5328611.1"/>
    <property type="molecule type" value="Genomic_DNA"/>
</dbReference>
<gene>
    <name evidence="1" type="ORF">L3X38_028008</name>
</gene>
<reference evidence="1 2" key="1">
    <citation type="journal article" date="2022" name="G3 (Bethesda)">
        <title>Whole-genome sequence and methylome profiling of the almond [Prunus dulcis (Mill.) D.A. Webb] cultivar 'Nonpareil'.</title>
        <authorList>
            <person name="D'Amico-Willman K.M."/>
            <person name="Ouma W.Z."/>
            <person name="Meulia T."/>
            <person name="Sideli G.M."/>
            <person name="Gradziel T.M."/>
            <person name="Fresnedo-Ramirez J."/>
        </authorList>
    </citation>
    <scope>NUCLEOTIDE SEQUENCE [LARGE SCALE GENOMIC DNA]</scope>
    <source>
        <strain evidence="1">Clone GOH B32 T37-40</strain>
    </source>
</reference>
<accession>A0AAD4Z0T0</accession>
<proteinExistence type="predicted"/>
<comment type="caution">
    <text evidence="1">The sequence shown here is derived from an EMBL/GenBank/DDBJ whole genome shotgun (WGS) entry which is preliminary data.</text>
</comment>
<organism evidence="1 2">
    <name type="scientific">Prunus dulcis</name>
    <name type="common">Almond</name>
    <name type="synonym">Amygdalus dulcis</name>
    <dbReference type="NCBI Taxonomy" id="3755"/>
    <lineage>
        <taxon>Eukaryota</taxon>
        <taxon>Viridiplantae</taxon>
        <taxon>Streptophyta</taxon>
        <taxon>Embryophyta</taxon>
        <taxon>Tracheophyta</taxon>
        <taxon>Spermatophyta</taxon>
        <taxon>Magnoliopsida</taxon>
        <taxon>eudicotyledons</taxon>
        <taxon>Gunneridae</taxon>
        <taxon>Pentapetalae</taxon>
        <taxon>rosids</taxon>
        <taxon>fabids</taxon>
        <taxon>Rosales</taxon>
        <taxon>Rosaceae</taxon>
        <taxon>Amygdaloideae</taxon>
        <taxon>Amygdaleae</taxon>
        <taxon>Prunus</taxon>
    </lineage>
</organism>
<name>A0AAD4Z0T0_PRUDU</name>
<evidence type="ECO:0000313" key="2">
    <source>
        <dbReference type="Proteomes" id="UP001054821"/>
    </source>
</evidence>
<protein>
    <submittedName>
        <fullName evidence="1">Uncharacterized protein</fullName>
    </submittedName>
</protein>
<dbReference type="AlphaFoldDB" id="A0AAD4Z0T0"/>
<sequence length="217" mass="24548">MSEPPTIHFFLIDSQKHAVTLVEPTTQTRASIATTKGHPHGEMLGCGTRRGKLYYMDWALDSETKAEPLCPNARSLCPILPNIEPMSPVENDQSTPRYQNQEEEVEIFYEILQASDPPSAIVPHQSPSEEVIRVISPPRTDNANEIYHDDLISESINDTDTFIYQLSKRKNRGKPKVQCEVDLKAKEKYPINNYISKQISRVTCTLCEAVGQYICPK</sequence>